<gene>
    <name evidence="4" type="ORF">G210_2889</name>
</gene>
<protein>
    <submittedName>
        <fullName evidence="4">Proline-induction transcriptional activator, putative</fullName>
    </submittedName>
</protein>
<accession>M3JWQ6</accession>
<dbReference type="PROSITE" id="PS50048">
    <property type="entry name" value="ZN2_CY6_FUNGAL_2"/>
    <property type="match status" value="1"/>
</dbReference>
<dbReference type="GO" id="GO:0000981">
    <property type="term" value="F:DNA-binding transcription factor activity, RNA polymerase II-specific"/>
    <property type="evidence" value="ECO:0007669"/>
    <property type="project" value="InterPro"/>
</dbReference>
<organism evidence="4 5">
    <name type="scientific">Candida maltosa (strain Xu316)</name>
    <name type="common">Yeast</name>
    <dbReference type="NCBI Taxonomy" id="1245528"/>
    <lineage>
        <taxon>Eukaryota</taxon>
        <taxon>Fungi</taxon>
        <taxon>Dikarya</taxon>
        <taxon>Ascomycota</taxon>
        <taxon>Saccharomycotina</taxon>
        <taxon>Pichiomycetes</taxon>
        <taxon>Debaryomycetaceae</taxon>
        <taxon>Candida/Lodderomyces clade</taxon>
        <taxon>Candida</taxon>
    </lineage>
</organism>
<dbReference type="GO" id="GO:0008270">
    <property type="term" value="F:zinc ion binding"/>
    <property type="evidence" value="ECO:0007669"/>
    <property type="project" value="InterPro"/>
</dbReference>
<dbReference type="SUPFAM" id="SSF57701">
    <property type="entry name" value="Zn2/Cys6 DNA-binding domain"/>
    <property type="match status" value="1"/>
</dbReference>
<dbReference type="OrthoDB" id="3364175at2759"/>
<sequence>MMRNRRIKPLEERKRVSVACTRCRSRKTKCAGGFPCARCLKAGHVCELSPVDKPIDDSDYKEQYTRARAYTCKLERIVQYLFPDVSLKELRESTDRFEREVCIDKSRLPHVAYPITTESRECQPNERQSQLQLSSQQQHQAQQESRVDSLNFFNQSFVSTTDESFIQFIERKTHEPGQKYILPGCVFSNSNKDLRANLKYLVTETIKVLPSDEKVKKLVGVYLNICETNYFYVCHIKFYQQVDKLLQNRAEGDYESLTTNWATLALLLIITAISSGFEFIADNTPMPQVTPNTTPGLFYYYAALPFAGFLIDLKSVESVQCLIAFGVFMTTNKIENFQLVDGGYMFMNLALEIAIANKLHLKEPFQNYPAVERETYKRLWWTCYTMERRHGVNIGKLETISPESITVELPVDMPELYNSLGYSNHLSQISIIQMNFIFRDIMQLFYAKSKPQKDTTVSIDPKIIRKFVEDLEECKLNFPEYSKIDNLDPNSPRYRGCIHLNLIYYLAKIYIGKPFLLYKVDNYKRLNEHNGYESAFVDHLSSICIDAAFCCVELLSELHKYNKLGLFSCTDINVCNIALFAILVFLKIDKSETTLLFLKKGLSILKIMSGGSASAKSSLQRLQKLDKLVSDLTELDDIEKDINPHSVLGDESASKTFPIDNANQDSILEFGNLGVGDTNSNLIGYMHAQQNFFDEMDDFLVSVDDDIYNQLRLSGFVE</sequence>
<dbReference type="CDD" id="cd00067">
    <property type="entry name" value="GAL4"/>
    <property type="match status" value="1"/>
</dbReference>
<dbReference type="EMBL" id="AOGT01001857">
    <property type="protein sequence ID" value="EMG46844.1"/>
    <property type="molecule type" value="Genomic_DNA"/>
</dbReference>
<dbReference type="Gene3D" id="4.10.240.10">
    <property type="entry name" value="Zn(2)-C6 fungal-type DNA-binding domain"/>
    <property type="match status" value="1"/>
</dbReference>
<keyword evidence="5" id="KW-1185">Reference proteome</keyword>
<dbReference type="SMART" id="SM00906">
    <property type="entry name" value="Fungal_trans"/>
    <property type="match status" value="1"/>
</dbReference>
<dbReference type="InterPro" id="IPR036864">
    <property type="entry name" value="Zn2-C6_fun-type_DNA-bd_sf"/>
</dbReference>
<keyword evidence="2" id="KW-0539">Nucleus</keyword>
<dbReference type="Pfam" id="PF00172">
    <property type="entry name" value="Zn_clus"/>
    <property type="match status" value="1"/>
</dbReference>
<dbReference type="OMA" id="FAHMEIR"/>
<feature type="domain" description="Zn(2)-C6 fungal-type" evidence="3">
    <location>
        <begin position="19"/>
        <end position="48"/>
    </location>
</feature>
<dbReference type="CDD" id="cd12148">
    <property type="entry name" value="fungal_TF_MHR"/>
    <property type="match status" value="1"/>
</dbReference>
<dbReference type="GO" id="GO:0003677">
    <property type="term" value="F:DNA binding"/>
    <property type="evidence" value="ECO:0007669"/>
    <property type="project" value="InterPro"/>
</dbReference>
<dbReference type="Proteomes" id="UP000011777">
    <property type="component" value="Unassembled WGS sequence"/>
</dbReference>
<proteinExistence type="predicted"/>
<evidence type="ECO:0000313" key="5">
    <source>
        <dbReference type="Proteomes" id="UP000011777"/>
    </source>
</evidence>
<dbReference type="InterPro" id="IPR007219">
    <property type="entry name" value="XnlR_reg_dom"/>
</dbReference>
<dbReference type="eggNOG" id="ENOG502S0WX">
    <property type="taxonomic scope" value="Eukaryota"/>
</dbReference>
<keyword evidence="1" id="KW-0479">Metal-binding</keyword>
<evidence type="ECO:0000256" key="1">
    <source>
        <dbReference type="ARBA" id="ARBA00022723"/>
    </source>
</evidence>
<evidence type="ECO:0000256" key="2">
    <source>
        <dbReference type="ARBA" id="ARBA00023242"/>
    </source>
</evidence>
<dbReference type="STRING" id="1245528.M3JWQ6"/>
<dbReference type="HOGENOM" id="CLU_025455_0_0_1"/>
<name>M3JWQ6_CANMX</name>
<dbReference type="InterPro" id="IPR001138">
    <property type="entry name" value="Zn2Cys6_DnaBD"/>
</dbReference>
<comment type="caution">
    <text evidence="4">The sequence shown here is derived from an EMBL/GenBank/DDBJ whole genome shotgun (WGS) entry which is preliminary data.</text>
</comment>
<dbReference type="PANTHER" id="PTHR46910">
    <property type="entry name" value="TRANSCRIPTION FACTOR PDR1"/>
    <property type="match status" value="1"/>
</dbReference>
<dbReference type="InterPro" id="IPR050987">
    <property type="entry name" value="AtrR-like"/>
</dbReference>
<dbReference type="PANTHER" id="PTHR46910:SF23">
    <property type="entry name" value="THIAMINE REPRESSIBLE GENES REGULATORY PROTEIN THI1"/>
    <property type="match status" value="1"/>
</dbReference>
<evidence type="ECO:0000259" key="3">
    <source>
        <dbReference type="PROSITE" id="PS50048"/>
    </source>
</evidence>
<dbReference type="PROSITE" id="PS00463">
    <property type="entry name" value="ZN2_CY6_FUNGAL_1"/>
    <property type="match status" value="1"/>
</dbReference>
<dbReference type="SMART" id="SM00066">
    <property type="entry name" value="GAL4"/>
    <property type="match status" value="1"/>
</dbReference>
<dbReference type="Pfam" id="PF04082">
    <property type="entry name" value="Fungal_trans"/>
    <property type="match status" value="1"/>
</dbReference>
<dbReference type="GO" id="GO:0006351">
    <property type="term" value="P:DNA-templated transcription"/>
    <property type="evidence" value="ECO:0007669"/>
    <property type="project" value="InterPro"/>
</dbReference>
<evidence type="ECO:0000313" key="4">
    <source>
        <dbReference type="EMBL" id="EMG46844.1"/>
    </source>
</evidence>
<dbReference type="AlphaFoldDB" id="M3JWQ6"/>
<reference evidence="4 5" key="1">
    <citation type="submission" date="2013-02" db="EMBL/GenBank/DDBJ databases">
        <title>Genome sequence of Candida maltosa Xu316, a potential industrial strain for xylitol and ethanol production.</title>
        <authorList>
            <person name="Yu J."/>
            <person name="Wang Q."/>
            <person name="Geng X."/>
            <person name="Bao W."/>
            <person name="He P."/>
            <person name="Cai J."/>
        </authorList>
    </citation>
    <scope>NUCLEOTIDE SEQUENCE [LARGE SCALE GENOMIC DNA]</scope>
    <source>
        <strain evidence="5">Xu316</strain>
    </source>
</reference>